<gene>
    <name evidence="2" type="ORF">DJ013_15585</name>
</gene>
<reference evidence="2 3" key="1">
    <citation type="submission" date="2018-05" db="EMBL/GenBank/DDBJ databases">
        <title>Complete genome sequence of Arcticibacterium luteifluviistationis SM1504T, a cytophagaceae bacterium isolated from Arctic surface seawater.</title>
        <authorList>
            <person name="Li Y."/>
            <person name="Qin Q.-L."/>
        </authorList>
    </citation>
    <scope>NUCLEOTIDE SEQUENCE [LARGE SCALE GENOMIC DNA]</scope>
    <source>
        <strain evidence="2 3">SM1504</strain>
    </source>
</reference>
<feature type="chain" id="PRO_5016433576" description="DUF2141 domain-containing protein" evidence="1">
    <location>
        <begin position="20"/>
        <end position="141"/>
    </location>
</feature>
<dbReference type="Pfam" id="PF09912">
    <property type="entry name" value="DUF2141"/>
    <property type="match status" value="1"/>
</dbReference>
<evidence type="ECO:0000313" key="3">
    <source>
        <dbReference type="Proteomes" id="UP000249873"/>
    </source>
</evidence>
<sequence>MKNLFILLGIILTSAASLKAQEKFTVTVNINGITNETGTIYASLTTDESTFPGGQNPMASKVIKVEGNEVSFEFESVLGGTDYAIVLFQDLNGDSKMNRNGSMPAEPFGFSNYVMMGPPSWTNCSFLLEENKEVTINLYSL</sequence>
<evidence type="ECO:0000256" key="1">
    <source>
        <dbReference type="SAM" id="SignalP"/>
    </source>
</evidence>
<organism evidence="2 3">
    <name type="scientific">Arcticibacterium luteifluviistationis</name>
    <dbReference type="NCBI Taxonomy" id="1784714"/>
    <lineage>
        <taxon>Bacteria</taxon>
        <taxon>Pseudomonadati</taxon>
        <taxon>Bacteroidota</taxon>
        <taxon>Cytophagia</taxon>
        <taxon>Cytophagales</taxon>
        <taxon>Leadbetterellaceae</taxon>
        <taxon>Arcticibacterium</taxon>
    </lineage>
</organism>
<dbReference type="OrthoDB" id="9788332at2"/>
<name>A0A2Z4GEU5_9BACT</name>
<dbReference type="RefSeq" id="WP_111372876.1">
    <property type="nucleotide sequence ID" value="NZ_CP029480.1"/>
</dbReference>
<keyword evidence="3" id="KW-1185">Reference proteome</keyword>
<dbReference type="EMBL" id="CP029480">
    <property type="protein sequence ID" value="AWV99508.1"/>
    <property type="molecule type" value="Genomic_DNA"/>
</dbReference>
<dbReference type="InterPro" id="IPR018673">
    <property type="entry name" value="DUF2141"/>
</dbReference>
<feature type="signal peptide" evidence="1">
    <location>
        <begin position="1"/>
        <end position="19"/>
    </location>
</feature>
<dbReference type="Proteomes" id="UP000249873">
    <property type="component" value="Chromosome"/>
</dbReference>
<evidence type="ECO:0008006" key="4">
    <source>
        <dbReference type="Google" id="ProtNLM"/>
    </source>
</evidence>
<proteinExistence type="predicted"/>
<evidence type="ECO:0000313" key="2">
    <source>
        <dbReference type="EMBL" id="AWV99508.1"/>
    </source>
</evidence>
<dbReference type="KEGG" id="als:DJ013_15585"/>
<protein>
    <recommendedName>
        <fullName evidence="4">DUF2141 domain-containing protein</fullName>
    </recommendedName>
</protein>
<accession>A0A2Z4GEU5</accession>
<keyword evidence="1" id="KW-0732">Signal</keyword>
<dbReference type="AlphaFoldDB" id="A0A2Z4GEU5"/>